<feature type="region of interest" description="Disordered" evidence="1">
    <location>
        <begin position="623"/>
        <end position="675"/>
    </location>
</feature>
<organism evidence="2 3">
    <name type="scientific">Ceratodon purpureus</name>
    <name type="common">Fire moss</name>
    <name type="synonym">Dicranum purpureum</name>
    <dbReference type="NCBI Taxonomy" id="3225"/>
    <lineage>
        <taxon>Eukaryota</taxon>
        <taxon>Viridiplantae</taxon>
        <taxon>Streptophyta</taxon>
        <taxon>Embryophyta</taxon>
        <taxon>Bryophyta</taxon>
        <taxon>Bryophytina</taxon>
        <taxon>Bryopsida</taxon>
        <taxon>Dicranidae</taxon>
        <taxon>Pseudoditrichales</taxon>
        <taxon>Ditrichaceae</taxon>
        <taxon>Ceratodon</taxon>
    </lineage>
</organism>
<protein>
    <submittedName>
        <fullName evidence="2">Uncharacterized protein</fullName>
    </submittedName>
</protein>
<accession>A0A8T0H2D6</accession>
<reference evidence="2" key="1">
    <citation type="submission" date="2020-06" db="EMBL/GenBank/DDBJ databases">
        <title>WGS assembly of Ceratodon purpureus strain R40.</title>
        <authorList>
            <person name="Carey S.B."/>
            <person name="Jenkins J."/>
            <person name="Shu S."/>
            <person name="Lovell J.T."/>
            <person name="Sreedasyam A."/>
            <person name="Maumus F."/>
            <person name="Tiley G.P."/>
            <person name="Fernandez-Pozo N."/>
            <person name="Barry K."/>
            <person name="Chen C."/>
            <person name="Wang M."/>
            <person name="Lipzen A."/>
            <person name="Daum C."/>
            <person name="Saski C.A."/>
            <person name="Payton A.C."/>
            <person name="Mcbreen J.C."/>
            <person name="Conrad R.E."/>
            <person name="Kollar L.M."/>
            <person name="Olsson S."/>
            <person name="Huttunen S."/>
            <person name="Landis J.B."/>
            <person name="Wickett N.J."/>
            <person name="Johnson M.G."/>
            <person name="Rensing S.A."/>
            <person name="Grimwood J."/>
            <person name="Schmutz J."/>
            <person name="Mcdaniel S.F."/>
        </authorList>
    </citation>
    <scope>NUCLEOTIDE SEQUENCE</scope>
    <source>
        <strain evidence="2">R40</strain>
    </source>
</reference>
<feature type="compositionally biased region" description="Polar residues" evidence="1">
    <location>
        <begin position="660"/>
        <end position="675"/>
    </location>
</feature>
<evidence type="ECO:0000313" key="3">
    <source>
        <dbReference type="Proteomes" id="UP000822688"/>
    </source>
</evidence>
<evidence type="ECO:0000256" key="1">
    <source>
        <dbReference type="SAM" id="MobiDB-lite"/>
    </source>
</evidence>
<feature type="compositionally biased region" description="Basic and acidic residues" evidence="1">
    <location>
        <begin position="147"/>
        <end position="160"/>
    </location>
</feature>
<evidence type="ECO:0000313" key="2">
    <source>
        <dbReference type="EMBL" id="KAG0563272.1"/>
    </source>
</evidence>
<feature type="region of interest" description="Disordered" evidence="1">
    <location>
        <begin position="1"/>
        <end position="42"/>
    </location>
</feature>
<feature type="compositionally biased region" description="Basic and acidic residues" evidence="1">
    <location>
        <begin position="1116"/>
        <end position="1131"/>
    </location>
</feature>
<feature type="compositionally biased region" description="Basic and acidic residues" evidence="1">
    <location>
        <begin position="14"/>
        <end position="39"/>
    </location>
</feature>
<dbReference type="EMBL" id="CM026429">
    <property type="protein sequence ID" value="KAG0563272.1"/>
    <property type="molecule type" value="Genomic_DNA"/>
</dbReference>
<feature type="region of interest" description="Disordered" evidence="1">
    <location>
        <begin position="79"/>
        <end position="109"/>
    </location>
</feature>
<sequence length="1337" mass="148157">MLQWMGGARRKMKATKDSKLKRQREFFDHRKEKKRRNELGAESGKLQTLADYIRQNLHGGESLDILGLRSLNPTPADVNTAANSDANLPDPAIASLKPRSGGAGGATVATSNVSASSVGALKEDNHDTSPHQPECKIKSRRIIQGQKQERDAYAQRKPEVADAAQQENKKHVSRNTELPLPGKGRNPVHVGNLQTKKVASAPRLNFSDMIISDVKGDSRGKKRSVSEAYAVFSQDGIDDIDNNMFDQHPQQTLITSDSVADWVGTKQLLPPSLQPNNTSGFHLETQANTGTSDLLSRFLSAQKLKSFNETSSHQHGRQPQGRNTSGKDSFLESQSLLNSFRVTHNERHSLGFSNPTFNITNGQVKEESRGINFPTAMFDMENFHVKQELEEFDISDPFATIASHHVKQEHEGPGFPDPFTITKDHQAKRESQEYGFLNPSFNTGDHQVTQGYPFLPDLSDDRDTFTVDRNFFERVKGSSSPGSDLVNWGSDSQLDTSSTPSYLKSGFKREFPALDEFRSGQVERCDGSANNGFYQFGTSDNIPDMTEKFFPLGNRGTVDVKFDKLRLPLDGFEFKGQHSAAAFSSLDDYSPTRMMANRSNFENEPPDWDDVLREKCTFSDQWNCKPSSEARDSPRRQENNDPAHSGGNSRKTRNHDDCDSWSQTVAGGTAEHSSNYLSGDMEVIHDTSPRHDVMQGKDLSSETQVTTSPAILQDSNPPFFPQINNGNEDFIIVCFSDNEDSPKVDANTIHLPVQSIDIPLQLFRTVEASSKREHNINVLSPETLLNRSSQEIDDSRAFGNVVTAAKATTTTDNKLILGREDLACDRILSSGQQSQKEYLRLRNSVSSLKKDTEILSWQVKEPQREAYSELQSLKARSPSPNLLAIEGAEFEDGLEHHSSNSDKADQCFSSNVLYSHCDDHAVQHEMMQNIEKNCLEDCTHLKEVLEANMNGMSTTKAKGTLQKQLRAGNAHDYGCQASFSSQEECSPAFQLNTVQAVLCKLQRPVCSCGSKQGTFSEHGIKNVETVLLKPQRSPRPSGHGLGHQDIEGNQTLEKDTELTSDMNQKGDLELESEPTAEREARSLTHLNVSSSRGSLPLSNADKCCMERSAPKPISRSSKENAEKRGLSDISKQRNREVRLSLDDIDAIASSSHRVSIQPYRRANGSKAHSLRSDVEIKRVPITSLPVGDSIQNPTSASPRNPILVVPEEEQVLRRISDPPAGDAKDYFTPVSQRNLVSIVPDKAQLHLTESELPASQTGALEIRSNTPQVSERQKAIQASQDQQDLLNDTLCNLPSIENSEKDGGSTTSYDAAYVKMLESYVVQLKLENNVLRLSNGS</sequence>
<feature type="compositionally biased region" description="Polar residues" evidence="1">
    <location>
        <begin position="320"/>
        <end position="329"/>
    </location>
</feature>
<feature type="compositionally biased region" description="Basic and acidic residues" evidence="1">
    <location>
        <begin position="628"/>
        <end position="641"/>
    </location>
</feature>
<keyword evidence="3" id="KW-1185">Reference proteome</keyword>
<feature type="compositionally biased region" description="Polar residues" evidence="1">
    <location>
        <begin position="1084"/>
        <end position="1097"/>
    </location>
</feature>
<feature type="region of interest" description="Disordered" evidence="1">
    <location>
        <begin position="140"/>
        <end position="190"/>
    </location>
</feature>
<feature type="region of interest" description="Disordered" evidence="1">
    <location>
        <begin position="1063"/>
        <end position="1131"/>
    </location>
</feature>
<proteinExistence type="predicted"/>
<gene>
    <name evidence="2" type="ORF">KC19_8G017800</name>
</gene>
<feature type="region of interest" description="Disordered" evidence="1">
    <location>
        <begin position="307"/>
        <end position="329"/>
    </location>
</feature>
<feature type="region of interest" description="Disordered" evidence="1">
    <location>
        <begin position="1030"/>
        <end position="1049"/>
    </location>
</feature>
<comment type="caution">
    <text evidence="2">The sequence shown here is derived from an EMBL/GenBank/DDBJ whole genome shotgun (WGS) entry which is preliminary data.</text>
</comment>
<dbReference type="Proteomes" id="UP000822688">
    <property type="component" value="Chromosome 8"/>
</dbReference>
<name>A0A8T0H2D6_CERPU</name>